<name>A0A814FMR0_9BILA</name>
<comment type="caution">
    <text evidence="1">The sequence shown here is derived from an EMBL/GenBank/DDBJ whole genome shotgun (WGS) entry which is preliminary data.</text>
</comment>
<dbReference type="AlphaFoldDB" id="A0A814FMR0"/>
<sequence>MFDDDKIKLQCAAHKLNFCANDLFNFKKVKRKNNNEKFYIRDYDKNGKSKDKEITKDEAERIEFLNKIKENVLKVPLNKCKKLVLTIRHSESLKDC</sequence>
<dbReference type="OrthoDB" id="1607513at2759"/>
<accession>A0A814FMR0</accession>
<evidence type="ECO:0000313" key="2">
    <source>
        <dbReference type="Proteomes" id="UP000663879"/>
    </source>
</evidence>
<keyword evidence="2" id="KW-1185">Reference proteome</keyword>
<proteinExistence type="predicted"/>
<organism evidence="1 2">
    <name type="scientific">Brachionus calyciflorus</name>
    <dbReference type="NCBI Taxonomy" id="104777"/>
    <lineage>
        <taxon>Eukaryota</taxon>
        <taxon>Metazoa</taxon>
        <taxon>Spiralia</taxon>
        <taxon>Gnathifera</taxon>
        <taxon>Rotifera</taxon>
        <taxon>Eurotatoria</taxon>
        <taxon>Monogononta</taxon>
        <taxon>Pseudotrocha</taxon>
        <taxon>Ploima</taxon>
        <taxon>Brachionidae</taxon>
        <taxon>Brachionus</taxon>
    </lineage>
</organism>
<evidence type="ECO:0000313" key="1">
    <source>
        <dbReference type="EMBL" id="CAF0984893.1"/>
    </source>
</evidence>
<gene>
    <name evidence="1" type="ORF">OXX778_LOCUS15616</name>
</gene>
<dbReference type="EMBL" id="CAJNOC010003490">
    <property type="protein sequence ID" value="CAF0984893.1"/>
    <property type="molecule type" value="Genomic_DNA"/>
</dbReference>
<protein>
    <submittedName>
        <fullName evidence="1">Uncharacterized protein</fullName>
    </submittedName>
</protein>
<dbReference type="Proteomes" id="UP000663879">
    <property type="component" value="Unassembled WGS sequence"/>
</dbReference>
<reference evidence="1" key="1">
    <citation type="submission" date="2021-02" db="EMBL/GenBank/DDBJ databases">
        <authorList>
            <person name="Nowell W R."/>
        </authorList>
    </citation>
    <scope>NUCLEOTIDE SEQUENCE</scope>
    <source>
        <strain evidence="1">Ploen Becks lab</strain>
    </source>
</reference>